<protein>
    <submittedName>
        <fullName evidence="1">Uncharacterized protein</fullName>
    </submittedName>
</protein>
<evidence type="ECO:0000313" key="1">
    <source>
        <dbReference type="EMBL" id="KAI9392239.1"/>
    </source>
</evidence>
<dbReference type="EMBL" id="CM009295">
    <property type="protein sequence ID" value="KAI9392239.1"/>
    <property type="molecule type" value="Genomic_DNA"/>
</dbReference>
<name>A0ACC0STF0_POPTR</name>
<accession>A0ACC0STF0</accession>
<proteinExistence type="predicted"/>
<reference evidence="1 2" key="1">
    <citation type="journal article" date="2006" name="Science">
        <title>The genome of black cottonwood, Populus trichocarpa (Torr. &amp; Gray).</title>
        <authorList>
            <person name="Tuskan G.A."/>
            <person name="Difazio S."/>
            <person name="Jansson S."/>
            <person name="Bohlmann J."/>
            <person name="Grigoriev I."/>
            <person name="Hellsten U."/>
            <person name="Putnam N."/>
            <person name="Ralph S."/>
            <person name="Rombauts S."/>
            <person name="Salamov A."/>
            <person name="Schein J."/>
            <person name="Sterck L."/>
            <person name="Aerts A."/>
            <person name="Bhalerao R.R."/>
            <person name="Bhalerao R.P."/>
            <person name="Blaudez D."/>
            <person name="Boerjan W."/>
            <person name="Brun A."/>
            <person name="Brunner A."/>
            <person name="Busov V."/>
            <person name="Campbell M."/>
            <person name="Carlson J."/>
            <person name="Chalot M."/>
            <person name="Chapman J."/>
            <person name="Chen G.L."/>
            <person name="Cooper D."/>
            <person name="Coutinho P.M."/>
            <person name="Couturier J."/>
            <person name="Covert S."/>
            <person name="Cronk Q."/>
            <person name="Cunningham R."/>
            <person name="Davis J."/>
            <person name="Degroeve S."/>
            <person name="Dejardin A."/>
            <person name="Depamphilis C."/>
            <person name="Detter J."/>
            <person name="Dirks B."/>
            <person name="Dubchak I."/>
            <person name="Duplessis S."/>
            <person name="Ehlting J."/>
            <person name="Ellis B."/>
            <person name="Gendler K."/>
            <person name="Goodstein D."/>
            <person name="Gribskov M."/>
            <person name="Grimwood J."/>
            <person name="Groover A."/>
            <person name="Gunter L."/>
            <person name="Hamberger B."/>
            <person name="Heinze B."/>
            <person name="Helariutta Y."/>
            <person name="Henrissat B."/>
            <person name="Holligan D."/>
            <person name="Holt R."/>
            <person name="Huang W."/>
            <person name="Islam-Faridi N."/>
            <person name="Jones S."/>
            <person name="Jones-Rhoades M."/>
            <person name="Jorgensen R."/>
            <person name="Joshi C."/>
            <person name="Kangasjarvi J."/>
            <person name="Karlsson J."/>
            <person name="Kelleher C."/>
            <person name="Kirkpatrick R."/>
            <person name="Kirst M."/>
            <person name="Kohler A."/>
            <person name="Kalluri U."/>
            <person name="Larimer F."/>
            <person name="Leebens-Mack J."/>
            <person name="Leple J.C."/>
            <person name="Locascio P."/>
            <person name="Lou Y."/>
            <person name="Lucas S."/>
            <person name="Martin F."/>
            <person name="Montanini B."/>
            <person name="Napoli C."/>
            <person name="Nelson D.R."/>
            <person name="Nelson C."/>
            <person name="Nieminen K."/>
            <person name="Nilsson O."/>
            <person name="Pereda V."/>
            <person name="Peter G."/>
            <person name="Philippe R."/>
            <person name="Pilate G."/>
            <person name="Poliakov A."/>
            <person name="Razumovskaya J."/>
            <person name="Richardson P."/>
            <person name="Rinaldi C."/>
            <person name="Ritland K."/>
            <person name="Rouze P."/>
            <person name="Ryaboy D."/>
            <person name="Schmutz J."/>
            <person name="Schrader J."/>
            <person name="Segerman B."/>
            <person name="Shin H."/>
            <person name="Siddiqui A."/>
            <person name="Sterky F."/>
            <person name="Terry A."/>
            <person name="Tsai C.J."/>
            <person name="Uberbacher E."/>
            <person name="Unneberg P."/>
            <person name="Vahala J."/>
            <person name="Wall K."/>
            <person name="Wessler S."/>
            <person name="Yang G."/>
            <person name="Yin T."/>
            <person name="Douglas C."/>
            <person name="Marra M."/>
            <person name="Sandberg G."/>
            <person name="Van de Peer Y."/>
            <person name="Rokhsar D."/>
        </authorList>
    </citation>
    <scope>NUCLEOTIDE SEQUENCE [LARGE SCALE GENOMIC DNA]</scope>
    <source>
        <strain evidence="2">cv. Nisqually</strain>
    </source>
</reference>
<sequence length="340" mass="37709">MHCNNHTMGFFPFMKRYYINSRLDKKRNIFHNLYAKPNSSLTFLEFSMETVGTERCPSEGSSISATSEGTPHRDGSELDQTEMVNTNMKEKVVQGSEPALLPKSSARVLLDLKLSRDNSIRGSKLEFNLLSPMNVGSSHAKESTAETLKQTESRVFPCNFCKREFSTSQALGGHQNAHKQERTLAKRRQEMDVGALVHLPYYPYSSLSTNPYYGSLNRSLGVRLDSLIHKTSPPYPWTSPIGLRYDAHGGWSGQTTMNTQPSNGKSLTTESLNAFSGGFGISSSSSSSRFEDNLLRNFGSSPSSNTVAINKPPGTDHFQQTDHPKSYQTDDSGLDLSLKL</sequence>
<gene>
    <name evidence="1" type="ORF">POPTR_006G063800v4</name>
</gene>
<keyword evidence="2" id="KW-1185">Reference proteome</keyword>
<organism evidence="1 2">
    <name type="scientific">Populus trichocarpa</name>
    <name type="common">Western balsam poplar</name>
    <name type="synonym">Populus balsamifera subsp. trichocarpa</name>
    <dbReference type="NCBI Taxonomy" id="3694"/>
    <lineage>
        <taxon>Eukaryota</taxon>
        <taxon>Viridiplantae</taxon>
        <taxon>Streptophyta</taxon>
        <taxon>Embryophyta</taxon>
        <taxon>Tracheophyta</taxon>
        <taxon>Spermatophyta</taxon>
        <taxon>Magnoliopsida</taxon>
        <taxon>eudicotyledons</taxon>
        <taxon>Gunneridae</taxon>
        <taxon>Pentapetalae</taxon>
        <taxon>rosids</taxon>
        <taxon>fabids</taxon>
        <taxon>Malpighiales</taxon>
        <taxon>Salicaceae</taxon>
        <taxon>Saliceae</taxon>
        <taxon>Populus</taxon>
    </lineage>
</organism>
<dbReference type="Proteomes" id="UP000006729">
    <property type="component" value="Chromosome 6"/>
</dbReference>
<comment type="caution">
    <text evidence="1">The sequence shown here is derived from an EMBL/GenBank/DDBJ whole genome shotgun (WGS) entry which is preliminary data.</text>
</comment>
<evidence type="ECO:0000313" key="2">
    <source>
        <dbReference type="Proteomes" id="UP000006729"/>
    </source>
</evidence>